<feature type="compositionally biased region" description="Basic and acidic residues" evidence="1">
    <location>
        <begin position="249"/>
        <end position="263"/>
    </location>
</feature>
<feature type="compositionally biased region" description="Basic and acidic residues" evidence="1">
    <location>
        <begin position="188"/>
        <end position="208"/>
    </location>
</feature>
<evidence type="ECO:0000313" key="4">
    <source>
        <dbReference type="Proteomes" id="UP001415857"/>
    </source>
</evidence>
<feature type="region of interest" description="Disordered" evidence="1">
    <location>
        <begin position="158"/>
        <end position="386"/>
    </location>
</feature>
<reference evidence="3 4" key="1">
    <citation type="journal article" date="2024" name="Plant J.">
        <title>Genome sequences and population genomics reveal climatic adaptation and genomic divergence between two closely related sweetgum species.</title>
        <authorList>
            <person name="Xu W.Q."/>
            <person name="Ren C.Q."/>
            <person name="Zhang X.Y."/>
            <person name="Comes H.P."/>
            <person name="Liu X.H."/>
            <person name="Li Y.G."/>
            <person name="Kettle C.J."/>
            <person name="Jalonen R."/>
            <person name="Gaisberger H."/>
            <person name="Ma Y.Z."/>
            <person name="Qiu Y.X."/>
        </authorList>
    </citation>
    <scope>NUCLEOTIDE SEQUENCE [LARGE SCALE GENOMIC DNA]</scope>
    <source>
        <strain evidence="3">Hangzhou</strain>
    </source>
</reference>
<evidence type="ECO:0000259" key="2">
    <source>
        <dbReference type="SMART" id="SM01054"/>
    </source>
</evidence>
<dbReference type="Proteomes" id="UP001415857">
    <property type="component" value="Unassembled WGS sequence"/>
</dbReference>
<feature type="compositionally biased region" description="Low complexity" evidence="1">
    <location>
        <begin position="328"/>
        <end position="343"/>
    </location>
</feature>
<evidence type="ECO:0000313" key="3">
    <source>
        <dbReference type="EMBL" id="KAK9278963.1"/>
    </source>
</evidence>
<dbReference type="PANTHER" id="PTHR33349">
    <property type="entry name" value="EMB|CAB62594.1"/>
    <property type="match status" value="1"/>
</dbReference>
<accession>A0AAP0WWQ7</accession>
<dbReference type="Pfam" id="PF07839">
    <property type="entry name" value="CaM_binding"/>
    <property type="match status" value="1"/>
</dbReference>
<feature type="domain" description="Calmodulin-binding" evidence="2">
    <location>
        <begin position="387"/>
        <end position="501"/>
    </location>
</feature>
<dbReference type="SMART" id="SM01054">
    <property type="entry name" value="CaM_binding"/>
    <property type="match status" value="1"/>
</dbReference>
<feature type="compositionally biased region" description="Basic and acidic residues" evidence="1">
    <location>
        <begin position="352"/>
        <end position="371"/>
    </location>
</feature>
<dbReference type="EMBL" id="JBBPBK010000009">
    <property type="protein sequence ID" value="KAK9278963.1"/>
    <property type="molecule type" value="Genomic_DNA"/>
</dbReference>
<evidence type="ECO:0000256" key="1">
    <source>
        <dbReference type="SAM" id="MobiDB-lite"/>
    </source>
</evidence>
<name>A0AAP0WWQ7_LIQFO</name>
<keyword evidence="4" id="KW-1185">Reference proteome</keyword>
<protein>
    <recommendedName>
        <fullName evidence="2">Calmodulin-binding domain-containing protein</fullName>
    </recommendedName>
</protein>
<gene>
    <name evidence="3" type="ORF">L1049_028545</name>
</gene>
<dbReference type="InterPro" id="IPR012417">
    <property type="entry name" value="CaM-bd_dom_pln"/>
</dbReference>
<feature type="compositionally biased region" description="Polar residues" evidence="1">
    <location>
        <begin position="276"/>
        <end position="292"/>
    </location>
</feature>
<feature type="compositionally biased region" description="Basic and acidic residues" evidence="1">
    <location>
        <begin position="98"/>
        <end position="112"/>
    </location>
</feature>
<feature type="compositionally biased region" description="Low complexity" evidence="1">
    <location>
        <begin position="211"/>
        <end position="220"/>
    </location>
</feature>
<dbReference type="AlphaFoldDB" id="A0AAP0WWQ7"/>
<feature type="compositionally biased region" description="Basic and acidic residues" evidence="1">
    <location>
        <begin position="168"/>
        <end position="178"/>
    </location>
</feature>
<dbReference type="GO" id="GO:0005516">
    <property type="term" value="F:calmodulin binding"/>
    <property type="evidence" value="ECO:0007669"/>
    <property type="project" value="InterPro"/>
</dbReference>
<feature type="region of interest" description="Disordered" evidence="1">
    <location>
        <begin position="90"/>
        <end position="112"/>
    </location>
</feature>
<dbReference type="PANTHER" id="PTHR33349:SF41">
    <property type="entry name" value="EMB|CAB62594.1"/>
    <property type="match status" value="1"/>
</dbReference>
<proteinExistence type="predicted"/>
<feature type="compositionally biased region" description="Polar residues" evidence="1">
    <location>
        <begin position="303"/>
        <end position="319"/>
    </location>
</feature>
<sequence length="513" mass="57167">MMGENNIPVTPEMIEIEVDNIRMNSTGKLGVVDDGAKILPRYLRASIGSCHDLCKYGRKHDFETKAESPLPKRITGILCEGKYLQDTRTLAKKKKKPVIRDKPSPDSKAKTPDKPLVIWREVSSSTKKVCAKNDISLPGKGIDVSTKCANDSKLKPTKPFSFSATEHSSIKRNSDIRRSSLGGSSIFKDGEIRNRKEMGTSKMGEKEVLVPPAISSSPRPSAKRVPRENSGNYKNPKGTSHWKNRNNARKTEPGQASDEKVLEKTLYIEPEAENKTAGTAQNGTHTTQLSPSSKEKSLIRAHNSVQTTQSPPSSENKSLIRTRKGIHSTQSLLSSTSYSKSTLNIENGAISEHNETETKKQLANQKVEHKNGPRMCGITSSQSMGRKPWKMNFRRGKVVNFHTENNGSRRLRCRRGRVLGENQNGKDDAKRKYRWRHVVEGVLNANNTEPEKVVLRRHNFEGKKDTQSLFNNVIEETATKLSKARESKVKALVGAFETVISLQETRPSAETTT</sequence>
<organism evidence="3 4">
    <name type="scientific">Liquidambar formosana</name>
    <name type="common">Formosan gum</name>
    <dbReference type="NCBI Taxonomy" id="63359"/>
    <lineage>
        <taxon>Eukaryota</taxon>
        <taxon>Viridiplantae</taxon>
        <taxon>Streptophyta</taxon>
        <taxon>Embryophyta</taxon>
        <taxon>Tracheophyta</taxon>
        <taxon>Spermatophyta</taxon>
        <taxon>Magnoliopsida</taxon>
        <taxon>eudicotyledons</taxon>
        <taxon>Gunneridae</taxon>
        <taxon>Pentapetalae</taxon>
        <taxon>Saxifragales</taxon>
        <taxon>Altingiaceae</taxon>
        <taxon>Liquidambar</taxon>
    </lineage>
</organism>
<comment type="caution">
    <text evidence="3">The sequence shown here is derived from an EMBL/GenBank/DDBJ whole genome shotgun (WGS) entry which is preliminary data.</text>
</comment>